<dbReference type="EMBL" id="CAADIO010000038">
    <property type="protein sequence ID" value="VFR94010.1"/>
    <property type="molecule type" value="Genomic_DNA"/>
</dbReference>
<evidence type="ECO:0000256" key="2">
    <source>
        <dbReference type="SAM" id="Phobius"/>
    </source>
</evidence>
<keyword evidence="2" id="KW-0812">Transmembrane</keyword>
<dbReference type="AlphaFoldDB" id="A0A484V443"/>
<feature type="transmembrane region" description="Helical" evidence="2">
    <location>
        <begin position="12"/>
        <end position="30"/>
    </location>
</feature>
<organism evidence="3">
    <name type="scientific">plant metagenome</name>
    <dbReference type="NCBI Taxonomy" id="1297885"/>
    <lineage>
        <taxon>unclassified sequences</taxon>
        <taxon>metagenomes</taxon>
        <taxon>organismal metagenomes</taxon>
    </lineage>
</organism>
<keyword evidence="1" id="KW-0175">Coiled coil</keyword>
<reference evidence="3" key="1">
    <citation type="submission" date="2019-03" db="EMBL/GenBank/DDBJ databases">
        <authorList>
            <person name="Danneels B."/>
        </authorList>
    </citation>
    <scope>NUCLEOTIDE SEQUENCE</scope>
</reference>
<feature type="coiled-coil region" evidence="1">
    <location>
        <begin position="65"/>
        <end position="99"/>
    </location>
</feature>
<evidence type="ECO:0000313" key="3">
    <source>
        <dbReference type="EMBL" id="VFR94010.1"/>
    </source>
</evidence>
<evidence type="ECO:0000256" key="1">
    <source>
        <dbReference type="SAM" id="Coils"/>
    </source>
</evidence>
<gene>
    <name evidence="3" type="ORF">RAN3_1899</name>
</gene>
<name>A0A484V443_9ZZZZ</name>
<proteinExistence type="predicted"/>
<accession>A0A484V443</accession>
<keyword evidence="2" id="KW-1133">Transmembrane helix</keyword>
<protein>
    <recommendedName>
        <fullName evidence="4">Chemotaxis protein</fullName>
    </recommendedName>
</protein>
<evidence type="ECO:0008006" key="4">
    <source>
        <dbReference type="Google" id="ProtNLM"/>
    </source>
</evidence>
<keyword evidence="2" id="KW-0472">Membrane</keyword>
<sequence length="109" mass="11970">MQLPEELAGSGLGGWLGALAATIVGGGLMLRRWLSRDSVERAGDEARVEVIDMLTTQLAAANARADMFAKERNDAYREVADLREKIARLETQMGYMQAKLEKLDAHPNP</sequence>